<dbReference type="GO" id="GO:0003700">
    <property type="term" value="F:DNA-binding transcription factor activity"/>
    <property type="evidence" value="ECO:0007669"/>
    <property type="project" value="InterPro"/>
</dbReference>
<evidence type="ECO:0000256" key="4">
    <source>
        <dbReference type="ARBA" id="ARBA00023015"/>
    </source>
</evidence>
<dbReference type="InterPro" id="IPR002481">
    <property type="entry name" value="FUR"/>
</dbReference>
<organism evidence="8 9">
    <name type="scientific">Desulfobotulus mexicanus</name>
    <dbReference type="NCBI Taxonomy" id="2586642"/>
    <lineage>
        <taxon>Bacteria</taxon>
        <taxon>Pseudomonadati</taxon>
        <taxon>Thermodesulfobacteriota</taxon>
        <taxon>Desulfobacteria</taxon>
        <taxon>Desulfobacterales</taxon>
        <taxon>Desulfobacteraceae</taxon>
        <taxon>Desulfobotulus</taxon>
    </lineage>
</organism>
<dbReference type="GO" id="GO:0045892">
    <property type="term" value="P:negative regulation of DNA-templated transcription"/>
    <property type="evidence" value="ECO:0007669"/>
    <property type="project" value="TreeGrafter"/>
</dbReference>
<proteinExistence type="inferred from homology"/>
<protein>
    <submittedName>
        <fullName evidence="8">Transcriptional repressor</fullName>
    </submittedName>
</protein>
<feature type="binding site" evidence="7">
    <location>
        <position position="125"/>
    </location>
    <ligand>
        <name>Zn(2+)</name>
        <dbReference type="ChEBI" id="CHEBI:29105"/>
    </ligand>
</feature>
<dbReference type="InterPro" id="IPR036388">
    <property type="entry name" value="WH-like_DNA-bd_sf"/>
</dbReference>
<reference evidence="8 9" key="1">
    <citation type="submission" date="2019-06" db="EMBL/GenBank/DDBJ databases">
        <title>Desulfobotulus mexicanus sp. nov., a novel sulfate-reducing bacterium isolated from the sediment of an alkaline crater lake in Mexico.</title>
        <authorList>
            <person name="Hirschler-Rea A."/>
        </authorList>
    </citation>
    <scope>NUCLEOTIDE SEQUENCE [LARGE SCALE GENOMIC DNA]</scope>
    <source>
        <strain evidence="8 9">PAR22N</strain>
    </source>
</reference>
<keyword evidence="5" id="KW-0238">DNA-binding</keyword>
<feature type="binding site" evidence="7">
    <location>
        <position position="165"/>
    </location>
    <ligand>
        <name>Zn(2+)</name>
        <dbReference type="ChEBI" id="CHEBI:29105"/>
    </ligand>
</feature>
<evidence type="ECO:0000313" key="8">
    <source>
        <dbReference type="EMBL" id="TYT73537.1"/>
    </source>
</evidence>
<dbReference type="Gene3D" id="1.10.10.10">
    <property type="entry name" value="Winged helix-like DNA-binding domain superfamily/Winged helix DNA-binding domain"/>
    <property type="match status" value="1"/>
</dbReference>
<evidence type="ECO:0000256" key="1">
    <source>
        <dbReference type="ARBA" id="ARBA00007957"/>
    </source>
</evidence>
<keyword evidence="2" id="KW-0678">Repressor</keyword>
<evidence type="ECO:0000256" key="6">
    <source>
        <dbReference type="ARBA" id="ARBA00023163"/>
    </source>
</evidence>
<dbReference type="SUPFAM" id="SSF46785">
    <property type="entry name" value="Winged helix' DNA-binding domain"/>
    <property type="match status" value="1"/>
</dbReference>
<comment type="caution">
    <text evidence="8">The sequence shown here is derived from an EMBL/GenBank/DDBJ whole genome shotgun (WGS) entry which is preliminary data.</text>
</comment>
<dbReference type="OrthoDB" id="8659436at2"/>
<accession>A0A5S5MCT4</accession>
<dbReference type="EMBL" id="VDMB01000026">
    <property type="protein sequence ID" value="TYT73537.1"/>
    <property type="molecule type" value="Genomic_DNA"/>
</dbReference>
<keyword evidence="9" id="KW-1185">Reference proteome</keyword>
<dbReference type="GO" id="GO:0000976">
    <property type="term" value="F:transcription cis-regulatory region binding"/>
    <property type="evidence" value="ECO:0007669"/>
    <property type="project" value="TreeGrafter"/>
</dbReference>
<sequence>MPDFSLTGSRLNSNHYQKFKAGIHFKWSVSARSRLLEKKTENKLGAIRLSTQRRIILEEVLNTKKHPTADAIYQNVKHRLPRISLGTVYRNLESLSENGYIQRIDTGTGPRRYDGNTNPHVHIRCTCCDSLGDINETDLLEKLLLQDLKTAYQIHEVIVEIRGLCPECQKHDFPQGLIKNPLSVEP</sequence>
<evidence type="ECO:0000256" key="5">
    <source>
        <dbReference type="ARBA" id="ARBA00023125"/>
    </source>
</evidence>
<dbReference type="CDD" id="cd07153">
    <property type="entry name" value="Fur_like"/>
    <property type="match status" value="1"/>
</dbReference>
<dbReference type="PANTHER" id="PTHR33202:SF7">
    <property type="entry name" value="FERRIC UPTAKE REGULATION PROTEIN"/>
    <property type="match status" value="1"/>
</dbReference>
<dbReference type="Gene3D" id="3.30.1490.190">
    <property type="match status" value="1"/>
</dbReference>
<evidence type="ECO:0000313" key="9">
    <source>
        <dbReference type="Proteomes" id="UP000321899"/>
    </source>
</evidence>
<name>A0A5S5MCT4_9BACT</name>
<keyword evidence="7" id="KW-0479">Metal-binding</keyword>
<dbReference type="AlphaFoldDB" id="A0A5S5MCT4"/>
<dbReference type="InterPro" id="IPR036390">
    <property type="entry name" value="WH_DNA-bd_sf"/>
</dbReference>
<comment type="cofactor">
    <cofactor evidence="7">
        <name>Zn(2+)</name>
        <dbReference type="ChEBI" id="CHEBI:29105"/>
    </cofactor>
    <text evidence="7">Binds 1 zinc ion per subunit.</text>
</comment>
<feature type="binding site" evidence="7">
    <location>
        <position position="168"/>
    </location>
    <ligand>
        <name>Zn(2+)</name>
        <dbReference type="ChEBI" id="CHEBI:29105"/>
    </ligand>
</feature>
<keyword evidence="6" id="KW-0804">Transcription</keyword>
<dbReference type="GO" id="GO:1900376">
    <property type="term" value="P:regulation of secondary metabolite biosynthetic process"/>
    <property type="evidence" value="ECO:0007669"/>
    <property type="project" value="TreeGrafter"/>
</dbReference>
<dbReference type="Pfam" id="PF01475">
    <property type="entry name" value="FUR"/>
    <property type="match status" value="1"/>
</dbReference>
<gene>
    <name evidence="8" type="ORF">FIM25_14510</name>
</gene>
<evidence type="ECO:0000256" key="7">
    <source>
        <dbReference type="PIRSR" id="PIRSR602481-1"/>
    </source>
</evidence>
<dbReference type="InterPro" id="IPR043135">
    <property type="entry name" value="Fur_C"/>
</dbReference>
<evidence type="ECO:0000256" key="2">
    <source>
        <dbReference type="ARBA" id="ARBA00022491"/>
    </source>
</evidence>
<keyword evidence="4" id="KW-0805">Transcription regulation</keyword>
<dbReference type="GO" id="GO:0008270">
    <property type="term" value="F:zinc ion binding"/>
    <property type="evidence" value="ECO:0007669"/>
    <property type="project" value="TreeGrafter"/>
</dbReference>
<comment type="similarity">
    <text evidence="1">Belongs to the Fur family.</text>
</comment>
<dbReference type="PANTHER" id="PTHR33202">
    <property type="entry name" value="ZINC UPTAKE REGULATION PROTEIN"/>
    <property type="match status" value="1"/>
</dbReference>
<dbReference type="Proteomes" id="UP000321899">
    <property type="component" value="Unassembled WGS sequence"/>
</dbReference>
<evidence type="ECO:0000256" key="3">
    <source>
        <dbReference type="ARBA" id="ARBA00022833"/>
    </source>
</evidence>
<feature type="binding site" evidence="7">
    <location>
        <position position="128"/>
    </location>
    <ligand>
        <name>Zn(2+)</name>
        <dbReference type="ChEBI" id="CHEBI:29105"/>
    </ligand>
</feature>
<keyword evidence="3 7" id="KW-0862">Zinc</keyword>